<name>A0AAT9HU05_9ACTN</name>
<dbReference type="GO" id="GO:0005975">
    <property type="term" value="P:carbohydrate metabolic process"/>
    <property type="evidence" value="ECO:0007669"/>
    <property type="project" value="InterPro"/>
</dbReference>
<reference evidence="2" key="1">
    <citation type="submission" date="2024-06" db="EMBL/GenBank/DDBJ databases">
        <authorList>
            <consortium name="consrtm"/>
            <person name="Uemura M."/>
            <person name="Terahara T."/>
        </authorList>
    </citation>
    <scope>NUCLEOTIDE SEQUENCE</scope>
    <source>
        <strain evidence="2">KM77-8</strain>
    </source>
</reference>
<organism evidence="2">
    <name type="scientific">Streptomyces haneummycinicus</name>
    <dbReference type="NCBI Taxonomy" id="3074435"/>
    <lineage>
        <taxon>Bacteria</taxon>
        <taxon>Bacillati</taxon>
        <taxon>Actinomycetota</taxon>
        <taxon>Actinomycetes</taxon>
        <taxon>Kitasatosporales</taxon>
        <taxon>Streptomycetaceae</taxon>
        <taxon>Streptomyces</taxon>
    </lineage>
</organism>
<dbReference type="AlphaFoldDB" id="A0AAT9HU05"/>
<reference evidence="2" key="2">
    <citation type="submission" date="2024-07" db="EMBL/GenBank/DDBJ databases">
        <title>Streptomyces haneummycinica sp. nov., a new antibiotic-producing actinobacterium isolated from marine sediment.</title>
        <authorList>
            <person name="Uemura M."/>
            <person name="Hamada M."/>
            <person name="Hirano S."/>
            <person name="Kobayashi K."/>
            <person name="Ohshiro T."/>
            <person name="Kobayashi T."/>
            <person name="Terahara T."/>
        </authorList>
    </citation>
    <scope>NUCLEOTIDE SEQUENCE</scope>
    <source>
        <strain evidence="2">KM77-8</strain>
    </source>
</reference>
<accession>A0AAT9HU05</accession>
<gene>
    <name evidence="2" type="ORF">SHKM778_74520</name>
</gene>
<proteinExistence type="predicted"/>
<feature type="region of interest" description="Disordered" evidence="1">
    <location>
        <begin position="367"/>
        <end position="448"/>
    </location>
</feature>
<sequence length="548" mass="60257">MTTPRTEHLVLTGVLTAGEAAATVAGILAVQRKDGAIPWFRGHHLDPWDHVEAAMALDSAGEHQAAERAYLWLARHQLADGSWYAAYADGDPLDVTDRGRETNFVAYIAVGVWHHYLSTGDDTFLDRMWPVVYAAVEFVLRLQQAGGQIGWRRDDDGTPTEDALLTGSSSVHHALRCALAIAEQREEPQPDWELAVGALRHAIRQHPERFLDKDRYSMDWYYPVLGGALTDAEAKGRIEEGWDRFVVPGLGVRCVVPNPWVTGGESAELALALWAMGESDRALEVLQSIRHLRDPETGLYWTGYVFDDDAVWPRELTSWTAGSLLLAVAALGGHEATCAVFGGEHLPRGWTRTAALESRVRVVRGCSRPRGGATYRHSPAPLEVGPPDRRERARGTARPAPDYPQPPTPGRPVSMAAQPAGHGVADEQIDDRGEPVAGDHPRPRLVEGEQVTRPACQPVGHVVDELHQVVGPVGVQQIHQNPQSENDGHDVRDHRDDRPRGVGMRAISRGHAFRLAPELRFKPRTSGTGTEVQRRVNSSRHASGPRSR</sequence>
<feature type="compositionally biased region" description="Pro residues" evidence="1">
    <location>
        <begin position="401"/>
        <end position="410"/>
    </location>
</feature>
<dbReference type="EMBL" id="AP035768">
    <property type="protein sequence ID" value="BFO21064.1"/>
    <property type="molecule type" value="Genomic_DNA"/>
</dbReference>
<feature type="compositionally biased region" description="Polar residues" evidence="1">
    <location>
        <begin position="525"/>
        <end position="541"/>
    </location>
</feature>
<evidence type="ECO:0000313" key="2">
    <source>
        <dbReference type="EMBL" id="BFO21064.1"/>
    </source>
</evidence>
<dbReference type="SUPFAM" id="SSF48208">
    <property type="entry name" value="Six-hairpin glycosidases"/>
    <property type="match status" value="1"/>
</dbReference>
<dbReference type="InterPro" id="IPR008928">
    <property type="entry name" value="6-hairpin_glycosidase_sf"/>
</dbReference>
<feature type="compositionally biased region" description="Basic and acidic residues" evidence="1">
    <location>
        <begin position="486"/>
        <end position="500"/>
    </location>
</feature>
<dbReference type="InterPro" id="IPR012341">
    <property type="entry name" value="6hp_glycosidase-like_sf"/>
</dbReference>
<dbReference type="Gene3D" id="1.50.10.10">
    <property type="match status" value="1"/>
</dbReference>
<feature type="region of interest" description="Disordered" evidence="1">
    <location>
        <begin position="479"/>
        <end position="548"/>
    </location>
</feature>
<feature type="compositionally biased region" description="Basic and acidic residues" evidence="1">
    <location>
        <begin position="430"/>
        <end position="447"/>
    </location>
</feature>
<evidence type="ECO:0008006" key="3">
    <source>
        <dbReference type="Google" id="ProtNLM"/>
    </source>
</evidence>
<protein>
    <recommendedName>
        <fullName evidence="3">Prenyltransferase</fullName>
    </recommendedName>
</protein>
<evidence type="ECO:0000256" key="1">
    <source>
        <dbReference type="SAM" id="MobiDB-lite"/>
    </source>
</evidence>